<sequence length="66" mass="7312">MKIKDLPKIVPCLSKSKAIGNKQQSASGGIGHERSLSQKKMTGVEIMDHVIVSKNSRFSFKEKKLL</sequence>
<protein>
    <recommendedName>
        <fullName evidence="3">RadC-like JAB domain-containing protein</fullName>
    </recommendedName>
</protein>
<evidence type="ECO:0008006" key="3">
    <source>
        <dbReference type="Google" id="ProtNLM"/>
    </source>
</evidence>
<dbReference type="STRING" id="1802401.A3B21_00475"/>
<evidence type="ECO:0000313" key="1">
    <source>
        <dbReference type="EMBL" id="OGL81383.1"/>
    </source>
</evidence>
<name>A0A1F7USU8_9BACT</name>
<accession>A0A1F7USU8</accession>
<evidence type="ECO:0000313" key="2">
    <source>
        <dbReference type="Proteomes" id="UP000176897"/>
    </source>
</evidence>
<organism evidence="1 2">
    <name type="scientific">Candidatus Uhrbacteria bacterium RIFCSPLOWO2_01_FULL_47_24</name>
    <dbReference type="NCBI Taxonomy" id="1802401"/>
    <lineage>
        <taxon>Bacteria</taxon>
        <taxon>Candidatus Uhriibacteriota</taxon>
    </lineage>
</organism>
<dbReference type="Proteomes" id="UP000176897">
    <property type="component" value="Unassembled WGS sequence"/>
</dbReference>
<dbReference type="EMBL" id="MGEJ01000007">
    <property type="protein sequence ID" value="OGL81383.1"/>
    <property type="molecule type" value="Genomic_DNA"/>
</dbReference>
<comment type="caution">
    <text evidence="1">The sequence shown here is derived from an EMBL/GenBank/DDBJ whole genome shotgun (WGS) entry which is preliminary data.</text>
</comment>
<proteinExistence type="predicted"/>
<dbReference type="AlphaFoldDB" id="A0A1F7USU8"/>
<gene>
    <name evidence="1" type="ORF">A3B21_00475</name>
</gene>
<reference evidence="1 2" key="1">
    <citation type="journal article" date="2016" name="Nat. Commun.">
        <title>Thousands of microbial genomes shed light on interconnected biogeochemical processes in an aquifer system.</title>
        <authorList>
            <person name="Anantharaman K."/>
            <person name="Brown C.T."/>
            <person name="Hug L.A."/>
            <person name="Sharon I."/>
            <person name="Castelle C.J."/>
            <person name="Probst A.J."/>
            <person name="Thomas B.C."/>
            <person name="Singh A."/>
            <person name="Wilkins M.J."/>
            <person name="Karaoz U."/>
            <person name="Brodie E.L."/>
            <person name="Williams K.H."/>
            <person name="Hubbard S.S."/>
            <person name="Banfield J.F."/>
        </authorList>
    </citation>
    <scope>NUCLEOTIDE SEQUENCE [LARGE SCALE GENOMIC DNA]</scope>
</reference>